<dbReference type="KEGG" id="est:DN752_07380"/>
<sequence length="475" mass="54149">MAGCSSCSTTAGGGGCQNNGTCGTSDCNKMNSFDWLSHMGIPTVDNFDVVEIKFKGGRKEYFRNVNHLKLTTGDPVVVDVPSGHHIGYVSLQGELVRLQMQKRKIKNDDNITKIYRVASPKDLEKWEEAKNREVPTLYRTKQIIDEIKLEMKLSDIEYQADNSKATFYYSADERVDFRELIKVLASEFKIRVEMRQISLRQEAGRLGGIGVCGRELCCSTWIHDFKSVSTSAARYQNLSLNPTKLSGQCGRLKCCLNYELDTYMSALEDIPTIEKPLVTEAGHAKLQKTDIFRKLMWFSYNNENNWHSIDCDRVKEIIEMNKDDKKPFSLEFDDVMDLEEDKTNSNIDLEMLDKKFSSKNKKRKKRKPRPKRPTDTPVATKGEKPTGQHPNENKGRPPRRKPSNRRKGGENRQGASPQQTKPNTDKNAPRASQETRANPDPKKPQRSNQKGNRNRNNRRKGGRGPNKNGNQQNEN</sequence>
<dbReference type="PROSITE" id="PS51411">
    <property type="entry name" value="PSP1_C"/>
    <property type="match status" value="1"/>
</dbReference>
<organism evidence="3 4">
    <name type="scientific">Echinicola strongylocentroti</name>
    <dbReference type="NCBI Taxonomy" id="1795355"/>
    <lineage>
        <taxon>Bacteria</taxon>
        <taxon>Pseudomonadati</taxon>
        <taxon>Bacteroidota</taxon>
        <taxon>Cytophagia</taxon>
        <taxon>Cytophagales</taxon>
        <taxon>Cyclobacteriaceae</taxon>
        <taxon>Echinicola</taxon>
    </lineage>
</organism>
<reference evidence="3 4" key="1">
    <citation type="submission" date="2018-06" db="EMBL/GenBank/DDBJ databases">
        <title>Echinicola strongylocentroti sp. nov., isolated from a sea urchin Strongylocentrotus intermedius.</title>
        <authorList>
            <person name="Bae S.S."/>
        </authorList>
    </citation>
    <scope>NUCLEOTIDE SEQUENCE [LARGE SCALE GENOMIC DNA]</scope>
    <source>
        <strain evidence="3 4">MEBiC08714</strain>
    </source>
</reference>
<feature type="compositionally biased region" description="Low complexity" evidence="1">
    <location>
        <begin position="465"/>
        <end position="475"/>
    </location>
</feature>
<feature type="compositionally biased region" description="Basic residues" evidence="1">
    <location>
        <begin position="396"/>
        <end position="406"/>
    </location>
</feature>
<dbReference type="Pfam" id="PF04468">
    <property type="entry name" value="PSP1"/>
    <property type="match status" value="1"/>
</dbReference>
<keyword evidence="4" id="KW-1185">Reference proteome</keyword>
<evidence type="ECO:0000313" key="3">
    <source>
        <dbReference type="EMBL" id="AWW29958.1"/>
    </source>
</evidence>
<dbReference type="InterPro" id="IPR007557">
    <property type="entry name" value="PSP1_C"/>
</dbReference>
<feature type="compositionally biased region" description="Basic residues" evidence="1">
    <location>
        <begin position="357"/>
        <end position="371"/>
    </location>
</feature>
<dbReference type="OrthoDB" id="9779344at2"/>
<gene>
    <name evidence="3" type="ORF">DN752_07380</name>
</gene>
<feature type="region of interest" description="Disordered" evidence="1">
    <location>
        <begin position="349"/>
        <end position="475"/>
    </location>
</feature>
<dbReference type="NCBIfam" id="NF041131">
    <property type="entry name" value="RicT_YaaT_fam"/>
    <property type="match status" value="1"/>
</dbReference>
<evidence type="ECO:0000313" key="4">
    <source>
        <dbReference type="Proteomes" id="UP000248688"/>
    </source>
</evidence>
<evidence type="ECO:0000259" key="2">
    <source>
        <dbReference type="PROSITE" id="PS51411"/>
    </source>
</evidence>
<name>A0A2Z4IHJ0_9BACT</name>
<accession>A0A2Z4IHJ0</accession>
<dbReference type="GO" id="GO:0005737">
    <property type="term" value="C:cytoplasm"/>
    <property type="evidence" value="ECO:0007669"/>
    <property type="project" value="TreeGrafter"/>
</dbReference>
<evidence type="ECO:0000256" key="1">
    <source>
        <dbReference type="SAM" id="MobiDB-lite"/>
    </source>
</evidence>
<feature type="compositionally biased region" description="Basic and acidic residues" evidence="1">
    <location>
        <begin position="381"/>
        <end position="395"/>
    </location>
</feature>
<dbReference type="EMBL" id="CP030041">
    <property type="protein sequence ID" value="AWW29958.1"/>
    <property type="molecule type" value="Genomic_DNA"/>
</dbReference>
<protein>
    <submittedName>
        <fullName evidence="3">Signal peptidase-like protein</fullName>
    </submittedName>
</protein>
<feature type="compositionally biased region" description="Polar residues" evidence="1">
    <location>
        <begin position="413"/>
        <end position="422"/>
    </location>
</feature>
<dbReference type="AlphaFoldDB" id="A0A2Z4IHJ0"/>
<dbReference type="Proteomes" id="UP000248688">
    <property type="component" value="Chromosome"/>
</dbReference>
<feature type="domain" description="PSP1 C-terminal" evidence="2">
    <location>
        <begin position="112"/>
        <end position="197"/>
    </location>
</feature>
<dbReference type="PANTHER" id="PTHR43830">
    <property type="entry name" value="PROTEIN PSP1"/>
    <property type="match status" value="1"/>
</dbReference>
<dbReference type="InterPro" id="IPR047767">
    <property type="entry name" value="PSP1-like"/>
</dbReference>
<feature type="compositionally biased region" description="Basic residues" evidence="1">
    <location>
        <begin position="452"/>
        <end position="462"/>
    </location>
</feature>
<proteinExistence type="predicted"/>
<dbReference type="RefSeq" id="WP_112783355.1">
    <property type="nucleotide sequence ID" value="NZ_CP030041.1"/>
</dbReference>
<dbReference type="PANTHER" id="PTHR43830:SF3">
    <property type="entry name" value="PROTEIN PSP1"/>
    <property type="match status" value="1"/>
</dbReference>